<dbReference type="Proteomes" id="UP000031572">
    <property type="component" value="Unassembled WGS sequence"/>
</dbReference>
<dbReference type="EMBL" id="JWJG01000028">
    <property type="protein sequence ID" value="KIF82808.1"/>
    <property type="molecule type" value="Genomic_DNA"/>
</dbReference>
<reference evidence="2 3" key="1">
    <citation type="submission" date="2014-12" db="EMBL/GenBank/DDBJ databases">
        <title>Denitrispirillum autotrophicum gen. nov., sp. nov., Denitrifying, Facultatively Autotrophic Bacteria Isolated from Rice Paddy Soil.</title>
        <authorList>
            <person name="Ishii S."/>
            <person name="Ashida N."/>
            <person name="Ohno H."/>
            <person name="Otsuka S."/>
            <person name="Yokota A."/>
            <person name="Senoo K."/>
        </authorList>
    </citation>
    <scope>NUCLEOTIDE SEQUENCE [LARGE SCALE GENOMIC DNA]</scope>
    <source>
        <strain evidence="2 3">TSA66</strain>
    </source>
</reference>
<feature type="region of interest" description="Disordered" evidence="1">
    <location>
        <begin position="136"/>
        <end position="159"/>
    </location>
</feature>
<proteinExistence type="predicted"/>
<evidence type="ECO:0000313" key="2">
    <source>
        <dbReference type="EMBL" id="KIF82808.1"/>
    </source>
</evidence>
<evidence type="ECO:0000256" key="1">
    <source>
        <dbReference type="SAM" id="MobiDB-lite"/>
    </source>
</evidence>
<keyword evidence="3" id="KW-1185">Reference proteome</keyword>
<dbReference type="AlphaFoldDB" id="A0A0C1Y7D6"/>
<dbReference type="STRING" id="709839.TSA66_21450"/>
<name>A0A0C1Y7D6_9BURK</name>
<comment type="caution">
    <text evidence="2">The sequence shown here is derived from an EMBL/GenBank/DDBJ whole genome shotgun (WGS) entry which is preliminary data.</text>
</comment>
<protein>
    <submittedName>
        <fullName evidence="2">Uncharacterized protein</fullName>
    </submittedName>
</protein>
<sequence length="760" mass="79470">MTVQGTAAKGIIKKGTVKVFEIGADGKPGASPVATGTTADDGTYSVAIPKSVLNFIVEVSTGPGATMMDEIKGEIAVPDGLKLRNVVALTQAPDGPYTGHVSPLTELAVKTAENAAGGLSTANIAQAKQAIRTKFGFDPENTKPVNSNSSDAAHAREDEKTQSLILAAVSQMSASGSTGCQLDDLVCTINKVTAPATMSADKTTFNEVLGSTLVAAAETVASKPEVNNTGKKLEEVRNTISLTVAQQEVSTSKTPVSGVDAAKQLFTSLRNTSQALQAAGAAGGALDLSATAIKRDFDQAVAPVDFELLDWMSLIPAGIEFFENYKAGIATVDPMMTAMPGVSPLTPSRMVYRGGYPIGGCTVFSDQDGKSVATSKDTAASIGCSLWDRSVYNSSTYDTATGVYSYMTVSKGIMLIPNGTNAYWYKTRAKSMTTTVTPVLNQSPQAPYQPPQITQSAPVTIGTYGDPATASTTNTITYTKSESGITGFTVKGMMPARVDYFNGSALTDHEVWNMAFTRTNEGSNVFKYALTGDFTSKKGGKIVGHMALGSSSFARVQEDGKGNSVDNGLKAVSLQVSSEAGSSKIEGSLTVSDGKVDKSLSNYRPTNVSFTGTLSNNLIQLFSGTLSLGTAGYENFDPRQQVSADNQYKGTLKIIGKVNVPGRPTLSILVSATRSIASDVAEDIHAQYNDGTAVVIASMVRTAAAGELLDVSSANGVSFKVARGQKIADVMKDSAKVGTIDLDKGIVYYIDNSNTFESLK</sequence>
<evidence type="ECO:0000313" key="3">
    <source>
        <dbReference type="Proteomes" id="UP000031572"/>
    </source>
</evidence>
<accession>A0A0C1Y7D6</accession>
<organism evidence="2 3">
    <name type="scientific">Noviherbaspirillum autotrophicum</name>
    <dbReference type="NCBI Taxonomy" id="709839"/>
    <lineage>
        <taxon>Bacteria</taxon>
        <taxon>Pseudomonadati</taxon>
        <taxon>Pseudomonadota</taxon>
        <taxon>Betaproteobacteria</taxon>
        <taxon>Burkholderiales</taxon>
        <taxon>Oxalobacteraceae</taxon>
        <taxon>Noviherbaspirillum</taxon>
    </lineage>
</organism>
<gene>
    <name evidence="2" type="ORF">TSA66_21450</name>
</gene>